<dbReference type="KEGG" id="mbas:ALGA_1841"/>
<dbReference type="PROSITE" id="PS51257">
    <property type="entry name" value="PROKAR_LIPOPROTEIN"/>
    <property type="match status" value="1"/>
</dbReference>
<keyword evidence="3" id="KW-1185">Reference proteome</keyword>
<dbReference type="GO" id="GO:0042834">
    <property type="term" value="F:peptidoglycan binding"/>
    <property type="evidence" value="ECO:0007669"/>
    <property type="project" value="InterPro"/>
</dbReference>
<gene>
    <name evidence="2" type="ORF">ALGA_1841</name>
</gene>
<name>A0A1Y1CJF5_9BACT</name>
<proteinExistence type="predicted"/>
<dbReference type="Pfam" id="PF05036">
    <property type="entry name" value="SPOR"/>
    <property type="match status" value="1"/>
</dbReference>
<evidence type="ECO:0000313" key="3">
    <source>
        <dbReference type="Proteomes" id="UP000218267"/>
    </source>
</evidence>
<accession>A0A1Y1CJF5</accession>
<dbReference type="SUPFAM" id="SSF110997">
    <property type="entry name" value="Sporulation related repeat"/>
    <property type="match status" value="1"/>
</dbReference>
<protein>
    <submittedName>
        <fullName evidence="2">SPOR domain-containing protein</fullName>
    </submittedName>
</protein>
<evidence type="ECO:0000259" key="1">
    <source>
        <dbReference type="PROSITE" id="PS51724"/>
    </source>
</evidence>
<dbReference type="AlphaFoldDB" id="A0A1Y1CJF5"/>
<evidence type="ECO:0000313" key="2">
    <source>
        <dbReference type="EMBL" id="BAX80213.1"/>
    </source>
</evidence>
<dbReference type="InterPro" id="IPR036680">
    <property type="entry name" value="SPOR-like_sf"/>
</dbReference>
<dbReference type="RefSeq" id="WP_096429078.1">
    <property type="nucleotide sequence ID" value="NZ_AP018042.1"/>
</dbReference>
<dbReference type="EMBL" id="AP018042">
    <property type="protein sequence ID" value="BAX80213.1"/>
    <property type="molecule type" value="Genomic_DNA"/>
</dbReference>
<organism evidence="2 3">
    <name type="scientific">Labilibaculum antarcticum</name>
    <dbReference type="NCBI Taxonomy" id="1717717"/>
    <lineage>
        <taxon>Bacteria</taxon>
        <taxon>Pseudomonadati</taxon>
        <taxon>Bacteroidota</taxon>
        <taxon>Bacteroidia</taxon>
        <taxon>Marinilabiliales</taxon>
        <taxon>Marinifilaceae</taxon>
        <taxon>Labilibaculum</taxon>
    </lineage>
</organism>
<dbReference type="PROSITE" id="PS51724">
    <property type="entry name" value="SPOR"/>
    <property type="match status" value="1"/>
</dbReference>
<reference evidence="3" key="2">
    <citation type="journal article" date="2020" name="Antonie Van Leeuwenhoek">
        <title>Labilibaculum antarcticum sp. nov., a novel facultative anaerobic, psychrotorelant bacterium isolated from marine sediment of Antarctica.</title>
        <authorList>
            <person name="Watanabe M."/>
            <person name="Kojima H."/>
            <person name="Fukui M."/>
        </authorList>
    </citation>
    <scope>NUCLEOTIDE SEQUENCE [LARGE SCALE GENOMIC DNA]</scope>
    <source>
        <strain evidence="3">SPP2</strain>
    </source>
</reference>
<reference evidence="2 3" key="1">
    <citation type="journal article" date="2018" name="Mar. Genomics">
        <title>Complete genome sequence of Marinifilaceae bacterium strain SPP2, isolated from the Antarctic marine sediment.</title>
        <authorList>
            <person name="Watanabe M."/>
            <person name="Kojima H."/>
            <person name="Fukui M."/>
        </authorList>
    </citation>
    <scope>NUCLEOTIDE SEQUENCE [LARGE SCALE GENOMIC DNA]</scope>
    <source>
        <strain evidence="2 3">SPP2</strain>
    </source>
</reference>
<feature type="domain" description="SPOR" evidence="1">
    <location>
        <begin position="63"/>
        <end position="138"/>
    </location>
</feature>
<dbReference type="Proteomes" id="UP000218267">
    <property type="component" value="Chromosome"/>
</dbReference>
<sequence length="139" mass="16087">MVKFNFFLILVFLLFSGCKDKKTVTPVEKGNIAEQTVKKSVPELTPAPEKPEPKLTTEQIAESRNSFDYHIVAASYNNITQANNFKNRLYKKGYPSLVLEQKGKFRVVMQSFNKKETALKELIRLRKLNKTPDLWLLHQ</sequence>
<dbReference type="InterPro" id="IPR007730">
    <property type="entry name" value="SPOR-like_dom"/>
</dbReference>
<dbReference type="Gene3D" id="3.30.70.1070">
    <property type="entry name" value="Sporulation related repeat"/>
    <property type="match status" value="1"/>
</dbReference>
<dbReference type="OrthoDB" id="1121031at2"/>